<name>A0AAV4RXU8_CAEEX</name>
<reference evidence="2 3" key="1">
    <citation type="submission" date="2021-06" db="EMBL/GenBank/DDBJ databases">
        <title>Caerostris extrusa draft genome.</title>
        <authorList>
            <person name="Kono N."/>
            <person name="Arakawa K."/>
        </authorList>
    </citation>
    <scope>NUCLEOTIDE SEQUENCE [LARGE SCALE GENOMIC DNA]</scope>
</reference>
<evidence type="ECO:0000313" key="3">
    <source>
        <dbReference type="Proteomes" id="UP001054945"/>
    </source>
</evidence>
<proteinExistence type="predicted"/>
<keyword evidence="1" id="KW-0472">Membrane</keyword>
<dbReference type="Proteomes" id="UP001054945">
    <property type="component" value="Unassembled WGS sequence"/>
</dbReference>
<comment type="caution">
    <text evidence="2">The sequence shown here is derived from an EMBL/GenBank/DDBJ whole genome shotgun (WGS) entry which is preliminary data.</text>
</comment>
<accession>A0AAV4RXU8</accession>
<dbReference type="AlphaFoldDB" id="A0AAV4RXU8"/>
<protein>
    <recommendedName>
        <fullName evidence="4">Transmembrane protein</fullName>
    </recommendedName>
</protein>
<gene>
    <name evidence="2" type="ORF">CEXT_429981</name>
</gene>
<keyword evidence="1" id="KW-0812">Transmembrane</keyword>
<sequence length="91" mass="10776">MADNNPKYPQLESYTLLKMRRSEKFHTQRNDRNAVDLFLAHSPPQRRLIIIFISTTIIIIVVIITKHPLPRPRFDGQKWNKFIVMAFSGRQ</sequence>
<keyword evidence="1" id="KW-1133">Transmembrane helix</keyword>
<keyword evidence="3" id="KW-1185">Reference proteome</keyword>
<organism evidence="2 3">
    <name type="scientific">Caerostris extrusa</name>
    <name type="common">Bark spider</name>
    <name type="synonym">Caerostris bankana</name>
    <dbReference type="NCBI Taxonomy" id="172846"/>
    <lineage>
        <taxon>Eukaryota</taxon>
        <taxon>Metazoa</taxon>
        <taxon>Ecdysozoa</taxon>
        <taxon>Arthropoda</taxon>
        <taxon>Chelicerata</taxon>
        <taxon>Arachnida</taxon>
        <taxon>Araneae</taxon>
        <taxon>Araneomorphae</taxon>
        <taxon>Entelegynae</taxon>
        <taxon>Araneoidea</taxon>
        <taxon>Araneidae</taxon>
        <taxon>Caerostris</taxon>
    </lineage>
</organism>
<dbReference type="EMBL" id="BPLR01008556">
    <property type="protein sequence ID" value="GIY25524.1"/>
    <property type="molecule type" value="Genomic_DNA"/>
</dbReference>
<evidence type="ECO:0000313" key="2">
    <source>
        <dbReference type="EMBL" id="GIY25524.1"/>
    </source>
</evidence>
<feature type="transmembrane region" description="Helical" evidence="1">
    <location>
        <begin position="48"/>
        <end position="65"/>
    </location>
</feature>
<evidence type="ECO:0000256" key="1">
    <source>
        <dbReference type="SAM" id="Phobius"/>
    </source>
</evidence>
<evidence type="ECO:0008006" key="4">
    <source>
        <dbReference type="Google" id="ProtNLM"/>
    </source>
</evidence>